<protein>
    <submittedName>
        <fullName evidence="9">MFS transporter</fullName>
    </submittedName>
</protein>
<evidence type="ECO:0000256" key="5">
    <source>
        <dbReference type="ARBA" id="ARBA00022989"/>
    </source>
</evidence>
<evidence type="ECO:0000256" key="7">
    <source>
        <dbReference type="SAM" id="Phobius"/>
    </source>
</evidence>
<dbReference type="GO" id="GO:0022857">
    <property type="term" value="F:transmembrane transporter activity"/>
    <property type="evidence" value="ECO:0007669"/>
    <property type="project" value="InterPro"/>
</dbReference>
<comment type="subcellular location">
    <subcellularLocation>
        <location evidence="1">Cell membrane</location>
        <topology evidence="1">Multi-pass membrane protein</topology>
    </subcellularLocation>
</comment>
<feature type="transmembrane region" description="Helical" evidence="7">
    <location>
        <begin position="74"/>
        <end position="93"/>
    </location>
</feature>
<name>A0A940SGP4_9BACI</name>
<dbReference type="InterPro" id="IPR011701">
    <property type="entry name" value="MFS"/>
</dbReference>
<sequence>MTTLKIPVSIKILLTAVLFMNTGSFMIMPFLAIYLSENLHFSSLEIGTVLTTILISQRGLPLITGFIGDHGSHTVHIVLGVIIRGLGFCLFIVAKKFEFVVFSAFFIGLVGALFDPSVTAFFASQEENVRKKTFTYFNQVLNTGVIIGPLIGASLVKLGPIYPFSIAGISMLVLACAVYMYRNQYPATIKDNKKILDSVKYTFSNKHFLAFISVMILFWIMFAQLNISFPLKAYALTKNKELVSSIFIANGITGLLFMFFLRGLFIKLNPIIMVKIGVLIMGFAIAMIPIIPSIYWVLCCVCLYTLGETMVLPAGEMAVAQFSTNKPAGLFFGMFQTSWALGGSIGNYFGAWLSKFHYAVWPWLIYFVIGVIAFVIFHSIQKKMEAENETLQIQSHQKLWENQ</sequence>
<dbReference type="Gene3D" id="1.20.1250.20">
    <property type="entry name" value="MFS general substrate transporter like domains"/>
    <property type="match status" value="1"/>
</dbReference>
<dbReference type="InterPro" id="IPR050171">
    <property type="entry name" value="MFS_Transporters"/>
</dbReference>
<evidence type="ECO:0000256" key="3">
    <source>
        <dbReference type="ARBA" id="ARBA00022475"/>
    </source>
</evidence>
<dbReference type="PANTHER" id="PTHR23517:SF2">
    <property type="entry name" value="MULTIDRUG RESISTANCE PROTEIN MDTH"/>
    <property type="match status" value="1"/>
</dbReference>
<evidence type="ECO:0000313" key="9">
    <source>
        <dbReference type="EMBL" id="MBP0725297.1"/>
    </source>
</evidence>
<reference evidence="9" key="1">
    <citation type="submission" date="2021-04" db="EMBL/GenBank/DDBJ databases">
        <title>Genome seq and assembly of Bacillus sp.</title>
        <authorList>
            <person name="Chhetri G."/>
        </authorList>
    </citation>
    <scope>NUCLEOTIDE SEQUENCE</scope>
    <source>
        <strain evidence="9">RG28</strain>
    </source>
</reference>
<dbReference type="AlphaFoldDB" id="A0A940SGP4"/>
<dbReference type="PANTHER" id="PTHR23517">
    <property type="entry name" value="RESISTANCE PROTEIN MDTM, PUTATIVE-RELATED-RELATED"/>
    <property type="match status" value="1"/>
</dbReference>
<feature type="transmembrane region" description="Helical" evidence="7">
    <location>
        <begin position="356"/>
        <end position="377"/>
    </location>
</feature>
<dbReference type="InterPro" id="IPR036259">
    <property type="entry name" value="MFS_trans_sf"/>
</dbReference>
<dbReference type="Proteomes" id="UP000682134">
    <property type="component" value="Unassembled WGS sequence"/>
</dbReference>
<keyword evidence="4 7" id="KW-0812">Transmembrane</keyword>
<proteinExistence type="predicted"/>
<dbReference type="PROSITE" id="PS50850">
    <property type="entry name" value="MFS"/>
    <property type="match status" value="1"/>
</dbReference>
<feature type="transmembrane region" description="Helical" evidence="7">
    <location>
        <begin position="99"/>
        <end position="123"/>
    </location>
</feature>
<feature type="domain" description="Major facilitator superfamily (MFS) profile" evidence="8">
    <location>
        <begin position="10"/>
        <end position="385"/>
    </location>
</feature>
<dbReference type="RefSeq" id="WP_209404715.1">
    <property type="nucleotide sequence ID" value="NZ_JAGIYQ010000005.1"/>
</dbReference>
<dbReference type="EMBL" id="JAGIYQ010000005">
    <property type="protein sequence ID" value="MBP0725297.1"/>
    <property type="molecule type" value="Genomic_DNA"/>
</dbReference>
<evidence type="ECO:0000256" key="1">
    <source>
        <dbReference type="ARBA" id="ARBA00004651"/>
    </source>
</evidence>
<feature type="transmembrane region" description="Helical" evidence="7">
    <location>
        <begin position="203"/>
        <end position="222"/>
    </location>
</feature>
<evidence type="ECO:0000259" key="8">
    <source>
        <dbReference type="PROSITE" id="PS50850"/>
    </source>
</evidence>
<keyword evidence="3" id="KW-1003">Cell membrane</keyword>
<feature type="transmembrane region" description="Helical" evidence="7">
    <location>
        <begin position="268"/>
        <end position="288"/>
    </location>
</feature>
<evidence type="ECO:0000256" key="2">
    <source>
        <dbReference type="ARBA" id="ARBA00022448"/>
    </source>
</evidence>
<organism evidence="9 10">
    <name type="scientific">Gottfriedia endophytica</name>
    <dbReference type="NCBI Taxonomy" id="2820819"/>
    <lineage>
        <taxon>Bacteria</taxon>
        <taxon>Bacillati</taxon>
        <taxon>Bacillota</taxon>
        <taxon>Bacilli</taxon>
        <taxon>Bacillales</taxon>
        <taxon>Bacillaceae</taxon>
        <taxon>Gottfriedia</taxon>
    </lineage>
</organism>
<feature type="transmembrane region" description="Helical" evidence="7">
    <location>
        <begin position="46"/>
        <end position="67"/>
    </location>
</feature>
<keyword evidence="5 7" id="KW-1133">Transmembrane helix</keyword>
<dbReference type="Pfam" id="PF07690">
    <property type="entry name" value="MFS_1"/>
    <property type="match status" value="1"/>
</dbReference>
<dbReference type="GO" id="GO:0005886">
    <property type="term" value="C:plasma membrane"/>
    <property type="evidence" value="ECO:0007669"/>
    <property type="project" value="UniProtKB-SubCell"/>
</dbReference>
<evidence type="ECO:0000256" key="4">
    <source>
        <dbReference type="ARBA" id="ARBA00022692"/>
    </source>
</evidence>
<dbReference type="SUPFAM" id="SSF103473">
    <property type="entry name" value="MFS general substrate transporter"/>
    <property type="match status" value="1"/>
</dbReference>
<evidence type="ECO:0000313" key="10">
    <source>
        <dbReference type="Proteomes" id="UP000682134"/>
    </source>
</evidence>
<keyword evidence="6 7" id="KW-0472">Membrane</keyword>
<feature type="transmembrane region" description="Helical" evidence="7">
    <location>
        <begin position="12"/>
        <end position="34"/>
    </location>
</feature>
<accession>A0A940SGP4</accession>
<comment type="caution">
    <text evidence="9">The sequence shown here is derived from an EMBL/GenBank/DDBJ whole genome shotgun (WGS) entry which is preliminary data.</text>
</comment>
<keyword evidence="2" id="KW-0813">Transport</keyword>
<feature type="transmembrane region" description="Helical" evidence="7">
    <location>
        <begin position="161"/>
        <end position="182"/>
    </location>
</feature>
<feature type="transmembrane region" description="Helical" evidence="7">
    <location>
        <begin position="135"/>
        <end position="155"/>
    </location>
</feature>
<evidence type="ECO:0000256" key="6">
    <source>
        <dbReference type="ARBA" id="ARBA00023136"/>
    </source>
</evidence>
<keyword evidence="10" id="KW-1185">Reference proteome</keyword>
<dbReference type="InterPro" id="IPR020846">
    <property type="entry name" value="MFS_dom"/>
</dbReference>
<feature type="transmembrane region" description="Helical" evidence="7">
    <location>
        <begin position="242"/>
        <end position="261"/>
    </location>
</feature>
<gene>
    <name evidence="9" type="ORF">J5Y03_08850</name>
</gene>